<accession>A0A6J4MBR9</accession>
<dbReference type="EMBL" id="CADCUH010000153">
    <property type="protein sequence ID" value="CAA9355490.1"/>
    <property type="molecule type" value="Genomic_DNA"/>
</dbReference>
<dbReference type="AlphaFoldDB" id="A0A6J4MBR9"/>
<evidence type="ECO:0000256" key="1">
    <source>
        <dbReference type="SAM" id="MobiDB-lite"/>
    </source>
</evidence>
<protein>
    <submittedName>
        <fullName evidence="2">Uncharacterized protein</fullName>
    </submittedName>
</protein>
<sequence>MVLGAADADAGGHTELHAGTTSAPVDRDPLRSLTLAVDLATRGVST</sequence>
<feature type="region of interest" description="Disordered" evidence="1">
    <location>
        <begin position="1"/>
        <end position="30"/>
    </location>
</feature>
<gene>
    <name evidence="2" type="ORF">AVDCRST_MAG36-2262</name>
</gene>
<proteinExistence type="predicted"/>
<name>A0A6J4MBR9_9ACTN</name>
<organism evidence="2">
    <name type="scientific">uncultured Nocardioidaceae bacterium</name>
    <dbReference type="NCBI Taxonomy" id="253824"/>
    <lineage>
        <taxon>Bacteria</taxon>
        <taxon>Bacillati</taxon>
        <taxon>Actinomycetota</taxon>
        <taxon>Actinomycetes</taxon>
        <taxon>Propionibacteriales</taxon>
        <taxon>Nocardioidaceae</taxon>
        <taxon>environmental samples</taxon>
    </lineage>
</organism>
<reference evidence="2" key="1">
    <citation type="submission" date="2020-02" db="EMBL/GenBank/DDBJ databases">
        <authorList>
            <person name="Meier V. D."/>
        </authorList>
    </citation>
    <scope>NUCLEOTIDE SEQUENCE</scope>
    <source>
        <strain evidence="2">AVDCRST_MAG36</strain>
    </source>
</reference>
<evidence type="ECO:0000313" key="2">
    <source>
        <dbReference type="EMBL" id="CAA9355490.1"/>
    </source>
</evidence>